<dbReference type="EMBL" id="LMWJ01000013">
    <property type="protein sequence ID" value="KUM74645.1"/>
    <property type="molecule type" value="Genomic_DNA"/>
</dbReference>
<evidence type="ECO:0000256" key="1">
    <source>
        <dbReference type="SAM" id="MobiDB-lite"/>
    </source>
</evidence>
<accession>A0A124H104</accession>
<dbReference type="Proteomes" id="UP000054024">
    <property type="component" value="Unassembled WGS sequence"/>
</dbReference>
<keyword evidence="4" id="KW-1185">Reference proteome</keyword>
<organism evidence="3 4">
    <name type="scientific">Streptomyces curacoi</name>
    <dbReference type="NCBI Taxonomy" id="146536"/>
    <lineage>
        <taxon>Bacteria</taxon>
        <taxon>Bacillati</taxon>
        <taxon>Actinomycetota</taxon>
        <taxon>Actinomycetes</taxon>
        <taxon>Kitasatosporales</taxon>
        <taxon>Streptomycetaceae</taxon>
        <taxon>Streptomyces</taxon>
    </lineage>
</organism>
<dbReference type="STRING" id="146536.AQI70_17535"/>
<feature type="transmembrane region" description="Helical" evidence="2">
    <location>
        <begin position="20"/>
        <end position="37"/>
    </location>
</feature>
<feature type="compositionally biased region" description="Low complexity" evidence="1">
    <location>
        <begin position="60"/>
        <end position="75"/>
    </location>
</feature>
<feature type="region of interest" description="Disordered" evidence="1">
    <location>
        <begin position="48"/>
        <end position="75"/>
    </location>
</feature>
<comment type="caution">
    <text evidence="3">The sequence shown here is derived from an EMBL/GenBank/DDBJ whole genome shotgun (WGS) entry which is preliminary data.</text>
</comment>
<keyword evidence="2" id="KW-0812">Transmembrane</keyword>
<name>A0A124H104_9ACTN</name>
<evidence type="ECO:0000256" key="2">
    <source>
        <dbReference type="SAM" id="Phobius"/>
    </source>
</evidence>
<reference evidence="3 4" key="1">
    <citation type="submission" date="2015-10" db="EMBL/GenBank/DDBJ databases">
        <title>Draft genome sequence of Streptomyces curacoi DSM 40107, type strain for the species Streptomyces curacoi.</title>
        <authorList>
            <person name="Ruckert C."/>
            <person name="Winkler A."/>
            <person name="Kalinowski J."/>
            <person name="Kampfer P."/>
            <person name="Glaeser S."/>
        </authorList>
    </citation>
    <scope>NUCLEOTIDE SEQUENCE [LARGE SCALE GENOMIC DNA]</scope>
    <source>
        <strain evidence="3 4">DSM 40107</strain>
    </source>
</reference>
<sequence length="75" mass="7970">MTQLATLAKEVDKDKVTPGVLGFIVFAVMALAVWGLMKSMNRHMSRVDFLEPPDPEADPAGEGAETTGAAKPQQG</sequence>
<proteinExistence type="predicted"/>
<keyword evidence="2" id="KW-0472">Membrane</keyword>
<evidence type="ECO:0000313" key="4">
    <source>
        <dbReference type="Proteomes" id="UP000054024"/>
    </source>
</evidence>
<evidence type="ECO:0000313" key="3">
    <source>
        <dbReference type="EMBL" id="KUM74645.1"/>
    </source>
</evidence>
<protein>
    <submittedName>
        <fullName evidence="3">Uncharacterized protein</fullName>
    </submittedName>
</protein>
<keyword evidence="2" id="KW-1133">Transmembrane helix</keyword>
<gene>
    <name evidence="3" type="ORF">AQI70_17535</name>
</gene>
<dbReference type="AlphaFoldDB" id="A0A124H104"/>